<dbReference type="PRINTS" id="PR00190">
    <property type="entry name" value="ACTIN"/>
</dbReference>
<dbReference type="Proteomes" id="UP001628156">
    <property type="component" value="Unassembled WGS sequence"/>
</dbReference>
<protein>
    <recommendedName>
        <fullName evidence="4">Actin</fullName>
    </recommendedName>
</protein>
<evidence type="ECO:0000313" key="2">
    <source>
        <dbReference type="EMBL" id="GAB1218797.1"/>
    </source>
</evidence>
<dbReference type="Gene3D" id="3.90.640.10">
    <property type="entry name" value="Actin, Chain A, domain 4"/>
    <property type="match status" value="1"/>
</dbReference>
<comment type="similarity">
    <text evidence="1">Belongs to the actin family.</text>
</comment>
<proteinExistence type="inferred from homology"/>
<comment type="caution">
    <text evidence="2">The sequence shown here is derived from an EMBL/GenBank/DDBJ whole genome shotgun (WGS) entry which is preliminary data.</text>
</comment>
<dbReference type="EMBL" id="BAAFRS010000004">
    <property type="protein sequence ID" value="GAB1218797.1"/>
    <property type="molecule type" value="Genomic_DNA"/>
</dbReference>
<evidence type="ECO:0000256" key="1">
    <source>
        <dbReference type="RuleBase" id="RU000487"/>
    </source>
</evidence>
<sequence>MSNTVVIDLGSQTIRFGLSGNQLPSIYYIHFDDIEIVEKLNQNKTVQRRSNPMSRGKVIDWEELQDIFEEVFDSFKNIYYDDILKGASVLVTHPLNTQTNFPFLMEQILFEYFGVSNVCLKPQPLMALIQSNKTSGYVVQSGSEITQIACYNQMRLEPGSCQNVDIGGIDITKDFNQRFHQHLYDIDTDKKKELFFIPKELQNEGVDITSLPYQHVCYSSNKGQVIDIGNERFYSTEILFKGKTSITSALTKSICTVSKKNKVLRDICVCGGNSFIHGFIERIQHNADSVQNNFFRTYSINTLHESFIGANIYAGLPSFKYQLFSISKYEEEGTYVFY</sequence>
<dbReference type="CDD" id="cd10169">
    <property type="entry name" value="ASKHA_NBD_actin-like"/>
    <property type="match status" value="1"/>
</dbReference>
<dbReference type="SMART" id="SM00268">
    <property type="entry name" value="ACTIN"/>
    <property type="match status" value="1"/>
</dbReference>
<evidence type="ECO:0000313" key="3">
    <source>
        <dbReference type="Proteomes" id="UP001628156"/>
    </source>
</evidence>
<organism evidence="2 3">
    <name type="scientific">Entamoeba nuttalli</name>
    <dbReference type="NCBI Taxonomy" id="412467"/>
    <lineage>
        <taxon>Eukaryota</taxon>
        <taxon>Amoebozoa</taxon>
        <taxon>Evosea</taxon>
        <taxon>Archamoebae</taxon>
        <taxon>Mastigamoebida</taxon>
        <taxon>Entamoebidae</taxon>
        <taxon>Entamoeba</taxon>
    </lineage>
</organism>
<gene>
    <name evidence="2" type="ORF">ENUP19_0004G0026</name>
</gene>
<dbReference type="Pfam" id="PF00022">
    <property type="entry name" value="Actin"/>
    <property type="match status" value="2"/>
</dbReference>
<dbReference type="InterPro" id="IPR043129">
    <property type="entry name" value="ATPase_NBD"/>
</dbReference>
<dbReference type="PANTHER" id="PTHR11937">
    <property type="entry name" value="ACTIN"/>
    <property type="match status" value="1"/>
</dbReference>
<dbReference type="SUPFAM" id="SSF53067">
    <property type="entry name" value="Actin-like ATPase domain"/>
    <property type="match status" value="2"/>
</dbReference>
<keyword evidence="3" id="KW-1185">Reference proteome</keyword>
<reference evidence="2 3" key="1">
    <citation type="journal article" date="2019" name="PLoS Negl. Trop. Dis.">
        <title>Whole genome sequencing of Entamoeba nuttalli reveals mammalian host-related molecular signatures and a novel octapeptide-repeat surface protein.</title>
        <authorList>
            <person name="Tanaka M."/>
            <person name="Makiuchi T."/>
            <person name="Komiyama T."/>
            <person name="Shiina T."/>
            <person name="Osaki K."/>
            <person name="Tachibana H."/>
        </authorList>
    </citation>
    <scope>NUCLEOTIDE SEQUENCE [LARGE SCALE GENOMIC DNA]</scope>
    <source>
        <strain evidence="2 3">P19-061405</strain>
    </source>
</reference>
<accession>A0ABQ0D7G5</accession>
<dbReference type="Gene3D" id="3.30.420.40">
    <property type="match status" value="2"/>
</dbReference>
<dbReference type="InterPro" id="IPR004000">
    <property type="entry name" value="Actin"/>
</dbReference>
<evidence type="ECO:0008006" key="4">
    <source>
        <dbReference type="Google" id="ProtNLM"/>
    </source>
</evidence>
<name>A0ABQ0D7G5_9EUKA</name>